<dbReference type="InterPro" id="IPR043128">
    <property type="entry name" value="Rev_trsase/Diguanyl_cyclase"/>
</dbReference>
<dbReference type="Gene3D" id="3.30.70.270">
    <property type="match status" value="1"/>
</dbReference>
<feature type="domain" description="GGDEF" evidence="2">
    <location>
        <begin position="134"/>
        <end position="269"/>
    </location>
</feature>
<comment type="caution">
    <text evidence="3">The sequence shown here is derived from an EMBL/GenBank/DDBJ whole genome shotgun (WGS) entry which is preliminary data.</text>
</comment>
<dbReference type="InterPro" id="IPR050706">
    <property type="entry name" value="Cyclic-di-GMP_PDE-like"/>
</dbReference>
<reference evidence="4" key="1">
    <citation type="journal article" date="2021" name="Syst. Appl. Microbiol.">
        <title>Roseomonas hellenica sp. nov., isolated from roots of wild-growing Alkanna tinctoria.</title>
        <authorList>
            <person name="Rat A."/>
            <person name="Naranjo H.D."/>
            <person name="Lebbe L."/>
            <person name="Cnockaert M."/>
            <person name="Krigas N."/>
            <person name="Grigoriadou K."/>
            <person name="Maloupa E."/>
            <person name="Willems A."/>
        </authorList>
    </citation>
    <scope>NUCLEOTIDE SEQUENCE [LARGE SCALE GENOMIC DNA]</scope>
    <source>
        <strain evidence="4">LMG 31159</strain>
    </source>
</reference>
<dbReference type="PANTHER" id="PTHR33121:SF79">
    <property type="entry name" value="CYCLIC DI-GMP PHOSPHODIESTERASE PDED-RELATED"/>
    <property type="match status" value="1"/>
</dbReference>
<dbReference type="NCBIfam" id="TIGR00254">
    <property type="entry name" value="GGDEF"/>
    <property type="match status" value="1"/>
</dbReference>
<feature type="transmembrane region" description="Helical" evidence="1">
    <location>
        <begin position="6"/>
        <end position="31"/>
    </location>
</feature>
<dbReference type="Pfam" id="PF00990">
    <property type="entry name" value="GGDEF"/>
    <property type="match status" value="1"/>
</dbReference>
<evidence type="ECO:0000259" key="2">
    <source>
        <dbReference type="PROSITE" id="PS50887"/>
    </source>
</evidence>
<accession>A0ABS5ELM8</accession>
<protein>
    <submittedName>
        <fullName evidence="3">Diguanylate cyclase</fullName>
    </submittedName>
</protein>
<dbReference type="SMART" id="SM00267">
    <property type="entry name" value="GGDEF"/>
    <property type="match status" value="1"/>
</dbReference>
<dbReference type="PROSITE" id="PS50887">
    <property type="entry name" value="GGDEF"/>
    <property type="match status" value="1"/>
</dbReference>
<feature type="transmembrane region" description="Helical" evidence="1">
    <location>
        <begin position="38"/>
        <end position="59"/>
    </location>
</feature>
<keyword evidence="1" id="KW-0472">Membrane</keyword>
<evidence type="ECO:0000313" key="3">
    <source>
        <dbReference type="EMBL" id="MBR0651925.1"/>
    </source>
</evidence>
<name>A0ABS5ELM8_9PROT</name>
<organism evidence="3 4">
    <name type="scientific">Neoroseomonas terrae</name>
    <dbReference type="NCBI Taxonomy" id="424799"/>
    <lineage>
        <taxon>Bacteria</taxon>
        <taxon>Pseudomonadati</taxon>
        <taxon>Pseudomonadota</taxon>
        <taxon>Alphaproteobacteria</taxon>
        <taxon>Acetobacterales</taxon>
        <taxon>Acetobacteraceae</taxon>
        <taxon>Neoroseomonas</taxon>
    </lineage>
</organism>
<gene>
    <name evidence="3" type="ORF">GXW78_19825</name>
</gene>
<dbReference type="RefSeq" id="WP_211870637.1">
    <property type="nucleotide sequence ID" value="NZ_JAAEDI010000022.1"/>
</dbReference>
<dbReference type="Proteomes" id="UP000698752">
    <property type="component" value="Unassembled WGS sequence"/>
</dbReference>
<evidence type="ECO:0000313" key="4">
    <source>
        <dbReference type="Proteomes" id="UP000698752"/>
    </source>
</evidence>
<keyword evidence="1" id="KW-1133">Transmembrane helix</keyword>
<dbReference type="EMBL" id="JAAEDI010000022">
    <property type="protein sequence ID" value="MBR0651925.1"/>
    <property type="molecule type" value="Genomic_DNA"/>
</dbReference>
<keyword evidence="1" id="KW-0812">Transmembrane</keyword>
<sequence length="279" mass="28705">MKALLWDLACGAALLLSIVALVVAGRAAVAWRHERSRIIGILVAAGALLAGMVTAGADILTDQPAKLIDWLRLPGAIALPVFVLALLRSLQRRDALARNTARDAPFDRITGLAGRPLLQRQLVPALARCRREGSPAILLVIGIDGLAALRAQRGPGPATELLRGLATILGDATRAGDLAGHVEADVLAVLLTDATGEAAESIAERLRGLAAEHLVNPAMDGRRITVSVGIAEVGDGTETAALEEAMSTATGAYREALAAGGDGMRLAAAPPARSVAFSA</sequence>
<evidence type="ECO:0000256" key="1">
    <source>
        <dbReference type="SAM" id="Phobius"/>
    </source>
</evidence>
<keyword evidence="4" id="KW-1185">Reference proteome</keyword>
<dbReference type="SUPFAM" id="SSF55073">
    <property type="entry name" value="Nucleotide cyclase"/>
    <property type="match status" value="1"/>
</dbReference>
<dbReference type="InterPro" id="IPR000160">
    <property type="entry name" value="GGDEF_dom"/>
</dbReference>
<proteinExistence type="predicted"/>
<feature type="transmembrane region" description="Helical" evidence="1">
    <location>
        <begin position="71"/>
        <end position="90"/>
    </location>
</feature>
<dbReference type="PANTHER" id="PTHR33121">
    <property type="entry name" value="CYCLIC DI-GMP PHOSPHODIESTERASE PDEF"/>
    <property type="match status" value="1"/>
</dbReference>
<dbReference type="InterPro" id="IPR029787">
    <property type="entry name" value="Nucleotide_cyclase"/>
</dbReference>